<keyword evidence="2" id="KW-1185">Reference proteome</keyword>
<protein>
    <submittedName>
        <fullName evidence="1">Uncharacterized protein</fullName>
    </submittedName>
</protein>
<reference evidence="1" key="1">
    <citation type="thesis" date="2020" institute="ProQuest LLC" country="789 East Eisenhower Parkway, Ann Arbor, MI, USA">
        <title>Comparative Genomics and Chromosome Evolution.</title>
        <authorList>
            <person name="Mudd A.B."/>
        </authorList>
    </citation>
    <scope>NUCLEOTIDE SEQUENCE</scope>
    <source>
        <strain evidence="1">237g6f4</strain>
        <tissue evidence="1">Blood</tissue>
    </source>
</reference>
<sequence length="63" mass="7315">MLQGSSITSCNVHMDVRSRQVSSGVCSLPSYTLQLWRRYLSDYTSHYRYGCFMLHGSFIYLLV</sequence>
<evidence type="ECO:0000313" key="1">
    <source>
        <dbReference type="EMBL" id="KAG8567211.1"/>
    </source>
</evidence>
<name>A0AAV7B0A5_ENGPU</name>
<evidence type="ECO:0000313" key="2">
    <source>
        <dbReference type="Proteomes" id="UP000824782"/>
    </source>
</evidence>
<dbReference type="EMBL" id="WNYA01000006">
    <property type="protein sequence ID" value="KAG8567211.1"/>
    <property type="molecule type" value="Genomic_DNA"/>
</dbReference>
<accession>A0AAV7B0A5</accession>
<dbReference type="Proteomes" id="UP000824782">
    <property type="component" value="Unassembled WGS sequence"/>
</dbReference>
<dbReference type="AlphaFoldDB" id="A0AAV7B0A5"/>
<proteinExistence type="predicted"/>
<gene>
    <name evidence="1" type="ORF">GDO81_013540</name>
</gene>
<comment type="caution">
    <text evidence="1">The sequence shown here is derived from an EMBL/GenBank/DDBJ whole genome shotgun (WGS) entry which is preliminary data.</text>
</comment>
<organism evidence="1 2">
    <name type="scientific">Engystomops pustulosus</name>
    <name type="common">Tungara frog</name>
    <name type="synonym">Physalaemus pustulosus</name>
    <dbReference type="NCBI Taxonomy" id="76066"/>
    <lineage>
        <taxon>Eukaryota</taxon>
        <taxon>Metazoa</taxon>
        <taxon>Chordata</taxon>
        <taxon>Craniata</taxon>
        <taxon>Vertebrata</taxon>
        <taxon>Euteleostomi</taxon>
        <taxon>Amphibia</taxon>
        <taxon>Batrachia</taxon>
        <taxon>Anura</taxon>
        <taxon>Neobatrachia</taxon>
        <taxon>Hyloidea</taxon>
        <taxon>Leptodactylidae</taxon>
        <taxon>Leiuperinae</taxon>
        <taxon>Engystomops</taxon>
    </lineage>
</organism>